<dbReference type="HOGENOM" id="CLU_923581_0_0_4"/>
<evidence type="ECO:0000313" key="2">
    <source>
        <dbReference type="Proteomes" id="UP000005837"/>
    </source>
</evidence>
<dbReference type="Proteomes" id="UP000005837">
    <property type="component" value="Unassembled WGS sequence"/>
</dbReference>
<proteinExistence type="predicted"/>
<dbReference type="EMBL" id="ACEA01000012">
    <property type="protein sequence ID" value="EEG24759.1"/>
    <property type="molecule type" value="Genomic_DNA"/>
</dbReference>
<comment type="caution">
    <text evidence="1">The sequence shown here is derived from an EMBL/GenBank/DDBJ whole genome shotgun (WGS) entry which is preliminary data.</text>
</comment>
<organism evidence="1 2">
    <name type="scientific">Eikenella corrodens ATCC 23834</name>
    <dbReference type="NCBI Taxonomy" id="546274"/>
    <lineage>
        <taxon>Bacteria</taxon>
        <taxon>Pseudomonadati</taxon>
        <taxon>Pseudomonadota</taxon>
        <taxon>Betaproteobacteria</taxon>
        <taxon>Neisseriales</taxon>
        <taxon>Neisseriaceae</taxon>
        <taxon>Eikenella</taxon>
    </lineage>
</organism>
<dbReference type="AlphaFoldDB" id="C0DT53"/>
<gene>
    <name evidence="1" type="ORF">EIKCOROL_00531</name>
</gene>
<reference evidence="1 2" key="1">
    <citation type="submission" date="2009-01" db="EMBL/GenBank/DDBJ databases">
        <authorList>
            <person name="Fulton L."/>
            <person name="Clifton S."/>
            <person name="Chinwalla A.T."/>
            <person name="Mitreva M."/>
            <person name="Sodergren E."/>
            <person name="Weinstock G."/>
            <person name="Clifton S."/>
            <person name="Dooling D.J."/>
            <person name="Fulton B."/>
            <person name="Minx P."/>
            <person name="Pepin K.H."/>
            <person name="Johnson M."/>
            <person name="Bhonagiri V."/>
            <person name="Nash W.E."/>
            <person name="Mardis E.R."/>
            <person name="Wilson R.K."/>
        </authorList>
    </citation>
    <scope>NUCLEOTIDE SEQUENCE [LARGE SCALE GENOMIC DNA]</scope>
    <source>
        <strain evidence="1 2">ATCC 23834</strain>
    </source>
</reference>
<protein>
    <submittedName>
        <fullName evidence="1">Uncharacterized protein</fullName>
    </submittedName>
</protein>
<sequence>MHGGEVAAGVAGAGGARDAAVAADFAVGAGADADVVAELPVVEVVAALLAILGEGAGFVAFEAGIKQSVVYGLFDGVGGVFFGDAGGRGAAEGGVGLHGEVVGADVGYAEGEGGFGIVLRFFGGLARQGIHEVGVYAGEDGERGFDGGAGFIAVVDAAEGVQFGVVETLDAERKAGNAGFGVALEACLLESAGVGFEGDFGFGLQAHQGAYAAEQAVDGFGGKHAGGAAADEDGIHRPPPDVGQFVLQVGEQGVDVGGFIGVGLEAVGVEVAIGAFLDAPGNVDIERERGQGTEAGTGGLQ</sequence>
<accession>C0DT53</accession>
<name>C0DT53_EIKCO</name>
<evidence type="ECO:0000313" key="1">
    <source>
        <dbReference type="EMBL" id="EEG24759.1"/>
    </source>
</evidence>